<organism evidence="2 3">
    <name type="scientific">Methylobacterium trifolii</name>
    <dbReference type="NCBI Taxonomy" id="1003092"/>
    <lineage>
        <taxon>Bacteria</taxon>
        <taxon>Pseudomonadati</taxon>
        <taxon>Pseudomonadota</taxon>
        <taxon>Alphaproteobacteria</taxon>
        <taxon>Hyphomicrobiales</taxon>
        <taxon>Methylobacteriaceae</taxon>
        <taxon>Methylobacterium</taxon>
    </lineage>
</organism>
<keyword evidence="3" id="KW-1185">Reference proteome</keyword>
<dbReference type="SUPFAM" id="SSF55729">
    <property type="entry name" value="Acyl-CoA N-acyltransferases (Nat)"/>
    <property type="match status" value="1"/>
</dbReference>
<dbReference type="CDD" id="cd04301">
    <property type="entry name" value="NAT_SF"/>
    <property type="match status" value="1"/>
</dbReference>
<sequence>MRYAIERYFGGRDGEVADLVLSIQNGEAGLTLTVDEQPDLLDIKASYDRGGFWVATLDGKIVGTIGLLRYAKRGALKKFFVAKDHKGGGI</sequence>
<dbReference type="EMBL" id="BPRB01000177">
    <property type="protein sequence ID" value="GJE60981.1"/>
    <property type="molecule type" value="Genomic_DNA"/>
</dbReference>
<dbReference type="Gene3D" id="3.40.630.30">
    <property type="match status" value="1"/>
</dbReference>
<dbReference type="InterPro" id="IPR016181">
    <property type="entry name" value="Acyl_CoA_acyltransferase"/>
</dbReference>
<dbReference type="Pfam" id="PF00583">
    <property type="entry name" value="Acetyltransf_1"/>
    <property type="match status" value="1"/>
</dbReference>
<accession>A0ABQ4U2K5</accession>
<evidence type="ECO:0000313" key="3">
    <source>
        <dbReference type="Proteomes" id="UP001055057"/>
    </source>
</evidence>
<reference evidence="2" key="2">
    <citation type="submission" date="2021-08" db="EMBL/GenBank/DDBJ databases">
        <authorList>
            <person name="Tani A."/>
            <person name="Ola A."/>
            <person name="Ogura Y."/>
            <person name="Katsura K."/>
            <person name="Hayashi T."/>
        </authorList>
    </citation>
    <scope>NUCLEOTIDE SEQUENCE</scope>
    <source>
        <strain evidence="2">DSM 23632</strain>
    </source>
</reference>
<dbReference type="PROSITE" id="PS51186">
    <property type="entry name" value="GNAT"/>
    <property type="match status" value="1"/>
</dbReference>
<dbReference type="InterPro" id="IPR000182">
    <property type="entry name" value="GNAT_dom"/>
</dbReference>
<comment type="caution">
    <text evidence="2">The sequence shown here is derived from an EMBL/GenBank/DDBJ whole genome shotgun (WGS) entry which is preliminary data.</text>
</comment>
<protein>
    <recommendedName>
        <fullName evidence="1">N-acetyltransferase domain-containing protein</fullName>
    </recommendedName>
</protein>
<evidence type="ECO:0000259" key="1">
    <source>
        <dbReference type="PROSITE" id="PS51186"/>
    </source>
</evidence>
<gene>
    <name evidence="2" type="ORF">MPOCJGCO_3100</name>
</gene>
<reference evidence="2" key="1">
    <citation type="journal article" date="2021" name="Front. Microbiol.">
        <title>Comprehensive Comparative Genomics and Phenotyping of Methylobacterium Species.</title>
        <authorList>
            <person name="Alessa O."/>
            <person name="Ogura Y."/>
            <person name="Fujitani Y."/>
            <person name="Takami H."/>
            <person name="Hayashi T."/>
            <person name="Sahin N."/>
            <person name="Tani A."/>
        </authorList>
    </citation>
    <scope>NUCLEOTIDE SEQUENCE</scope>
    <source>
        <strain evidence="2">DSM 23632</strain>
    </source>
</reference>
<name>A0ABQ4U2K5_9HYPH</name>
<evidence type="ECO:0000313" key="2">
    <source>
        <dbReference type="EMBL" id="GJE60981.1"/>
    </source>
</evidence>
<proteinExistence type="predicted"/>
<dbReference type="Proteomes" id="UP001055057">
    <property type="component" value="Unassembled WGS sequence"/>
</dbReference>
<feature type="domain" description="N-acetyltransferase" evidence="1">
    <location>
        <begin position="9"/>
        <end position="90"/>
    </location>
</feature>